<feature type="transmembrane region" description="Helical" evidence="6">
    <location>
        <begin position="244"/>
        <end position="268"/>
    </location>
</feature>
<dbReference type="NCBIfam" id="TIGR00765">
    <property type="entry name" value="yihY_not_rbn"/>
    <property type="match status" value="1"/>
</dbReference>
<evidence type="ECO:0000313" key="8">
    <source>
        <dbReference type="Proteomes" id="UP000436694"/>
    </source>
</evidence>
<dbReference type="RefSeq" id="WP_153544581.1">
    <property type="nucleotide sequence ID" value="NZ_WIXK01000001.1"/>
</dbReference>
<proteinExistence type="predicted"/>
<protein>
    <submittedName>
        <fullName evidence="7">YihY family inner membrane protein</fullName>
    </submittedName>
</protein>
<dbReference type="PIRSF" id="PIRSF035875">
    <property type="entry name" value="RNase_BN"/>
    <property type="match status" value="1"/>
</dbReference>
<feature type="transmembrane region" description="Helical" evidence="6">
    <location>
        <begin position="133"/>
        <end position="160"/>
    </location>
</feature>
<evidence type="ECO:0000256" key="4">
    <source>
        <dbReference type="ARBA" id="ARBA00022989"/>
    </source>
</evidence>
<dbReference type="AlphaFoldDB" id="A0A844ASQ5"/>
<feature type="transmembrane region" description="Helical" evidence="6">
    <location>
        <begin position="93"/>
        <end position="112"/>
    </location>
</feature>
<feature type="transmembrane region" description="Helical" evidence="6">
    <location>
        <begin position="214"/>
        <end position="238"/>
    </location>
</feature>
<comment type="subcellular location">
    <subcellularLocation>
        <location evidence="1">Cell membrane</location>
        <topology evidence="1">Multi-pass membrane protein</topology>
    </subcellularLocation>
</comment>
<keyword evidence="5 6" id="KW-0472">Membrane</keyword>
<dbReference type="Proteomes" id="UP000436694">
    <property type="component" value="Unassembled WGS sequence"/>
</dbReference>
<evidence type="ECO:0000256" key="2">
    <source>
        <dbReference type="ARBA" id="ARBA00022475"/>
    </source>
</evidence>
<feature type="transmembrane region" description="Helical" evidence="6">
    <location>
        <begin position="180"/>
        <end position="202"/>
    </location>
</feature>
<dbReference type="PANTHER" id="PTHR30213:SF0">
    <property type="entry name" value="UPF0761 MEMBRANE PROTEIN YIHY"/>
    <property type="match status" value="1"/>
</dbReference>
<dbReference type="EMBL" id="WIXK01000001">
    <property type="protein sequence ID" value="MQY41424.1"/>
    <property type="molecule type" value="Genomic_DNA"/>
</dbReference>
<sequence>MKILIRAFWRALARFSGKRGWVLSSHIAMSMMMALFPFVLFTVSLAGALAELSRQSFDLNAVMDLVFGAWPAAVSQPIQQEVLAVLENSGLRLVTFSGLVTLYFASNGVDAVRLAMVSAYHEEDARAYWKSRLICIGLVLLGGLGILAAAVFELLLPLVLTQLDVVALGVPQHWVEQWQNGLSGGLVIALPLIGVTLCHLVLPHRFHGLREIAPGVIVTFVLWWLGGIGFAIYVSGFAQYSATYAGLAGAMVALVFLYLNAAILILGAEFNGVLVEMRQARVKTP</sequence>
<gene>
    <name evidence="7" type="ORF">GG681_02120</name>
</gene>
<reference evidence="7 8" key="1">
    <citation type="submission" date="2019-10" db="EMBL/GenBank/DDBJ databases">
        <title>Epibacterium sp. nov., isolated from seawater.</title>
        <authorList>
            <person name="Zhang X."/>
            <person name="Li N."/>
        </authorList>
    </citation>
    <scope>NUCLEOTIDE SEQUENCE [LARGE SCALE GENOMIC DNA]</scope>
    <source>
        <strain evidence="7 8">SM1969</strain>
    </source>
</reference>
<keyword evidence="8" id="KW-1185">Reference proteome</keyword>
<accession>A0A844ASQ5</accession>
<keyword evidence="3 6" id="KW-0812">Transmembrane</keyword>
<organism evidence="7 8">
    <name type="scientific">Tritonibacter aquimaris</name>
    <dbReference type="NCBI Taxonomy" id="2663379"/>
    <lineage>
        <taxon>Bacteria</taxon>
        <taxon>Pseudomonadati</taxon>
        <taxon>Pseudomonadota</taxon>
        <taxon>Alphaproteobacteria</taxon>
        <taxon>Rhodobacterales</taxon>
        <taxon>Paracoccaceae</taxon>
        <taxon>Tritonibacter</taxon>
    </lineage>
</organism>
<evidence type="ECO:0000256" key="6">
    <source>
        <dbReference type="SAM" id="Phobius"/>
    </source>
</evidence>
<evidence type="ECO:0000256" key="3">
    <source>
        <dbReference type="ARBA" id="ARBA00022692"/>
    </source>
</evidence>
<name>A0A844ASQ5_9RHOB</name>
<keyword evidence="4 6" id="KW-1133">Transmembrane helix</keyword>
<evidence type="ECO:0000256" key="5">
    <source>
        <dbReference type="ARBA" id="ARBA00023136"/>
    </source>
</evidence>
<comment type="caution">
    <text evidence="7">The sequence shown here is derived from an EMBL/GenBank/DDBJ whole genome shotgun (WGS) entry which is preliminary data.</text>
</comment>
<evidence type="ECO:0000313" key="7">
    <source>
        <dbReference type="EMBL" id="MQY41424.1"/>
    </source>
</evidence>
<evidence type="ECO:0000256" key="1">
    <source>
        <dbReference type="ARBA" id="ARBA00004651"/>
    </source>
</evidence>
<dbReference type="Pfam" id="PF03631">
    <property type="entry name" value="Virul_fac_BrkB"/>
    <property type="match status" value="1"/>
</dbReference>
<dbReference type="GO" id="GO:0005886">
    <property type="term" value="C:plasma membrane"/>
    <property type="evidence" value="ECO:0007669"/>
    <property type="project" value="UniProtKB-SubCell"/>
</dbReference>
<dbReference type="InterPro" id="IPR017039">
    <property type="entry name" value="Virul_fac_BrkB"/>
</dbReference>
<keyword evidence="2" id="KW-1003">Cell membrane</keyword>
<dbReference type="PANTHER" id="PTHR30213">
    <property type="entry name" value="INNER MEMBRANE PROTEIN YHJD"/>
    <property type="match status" value="1"/>
</dbReference>